<name>A0ABQ2LAG5_9BACL</name>
<dbReference type="Proteomes" id="UP000606653">
    <property type="component" value="Unassembled WGS sequence"/>
</dbReference>
<organism evidence="5 6">
    <name type="scientific">Saccharibacillus kuerlensis</name>
    <dbReference type="NCBI Taxonomy" id="459527"/>
    <lineage>
        <taxon>Bacteria</taxon>
        <taxon>Bacillati</taxon>
        <taxon>Bacillota</taxon>
        <taxon>Bacilli</taxon>
        <taxon>Bacillales</taxon>
        <taxon>Paenibacillaceae</taxon>
        <taxon>Saccharibacillus</taxon>
    </lineage>
</organism>
<feature type="signal peptide" evidence="4">
    <location>
        <begin position="1"/>
        <end position="34"/>
    </location>
</feature>
<dbReference type="RefSeq" id="WP_018978212.1">
    <property type="nucleotide sequence ID" value="NZ_BMLN01000012.1"/>
</dbReference>
<dbReference type="PANTHER" id="PTHR43649">
    <property type="entry name" value="ARABINOSE-BINDING PROTEIN-RELATED"/>
    <property type="match status" value="1"/>
</dbReference>
<dbReference type="PANTHER" id="PTHR43649:SF34">
    <property type="entry name" value="ABC TRANSPORTER PERIPLASMIC-BINDING PROTEIN YCJN-RELATED"/>
    <property type="match status" value="1"/>
</dbReference>
<keyword evidence="6" id="KW-1185">Reference proteome</keyword>
<comment type="similarity">
    <text evidence="1">Belongs to the bacterial solute-binding protein 1 family.</text>
</comment>
<sequence>MGKRSTWSRWTAGAAGLALGAVLLSGCGSQEAKAPTNYDFYIFNGKSENAEAMEEVVDRYEAETGLTIKLFSLGTTDVAETLRSEMNSSAKPALFSTNIGGVMEWSESGAILDLNEASNPELKALAAEVPEPLRLSADGSQNYGIPYNIEGYGLIVDTRMAEQLFDLENPEPFLEDFKAATYDEFENLVNQVDAYIATGQADQVMLNGSPYPFAASKTELTSRLTGVFAEAGAEKWTYGDHMGNIALNAVFSSAVDARNASEEQVEQLKGPLEKLARTLDLYSAHAAGMEGPLERGPSYINSTTASYDVSVQLFATGKALFLKQGNWVYPNIEKLNADILPTLTFLPIKLPLQQEDIQVEGLTVEQFNRSVPQFVPSYYAINTKVTEREQELAQQFLVWLNTTEEGRRTIVEDFQFIPYNADDSVKFENTLNNSLIQYQLAGDTLSNPFNGSPAGGAYWGQEVFGSILQERYYNREGEWTPEDYRTIAEQSVQGWQDVMY</sequence>
<accession>A0ABQ2LAG5</accession>
<comment type="caution">
    <text evidence="5">The sequence shown here is derived from an EMBL/GenBank/DDBJ whole genome shotgun (WGS) entry which is preliminary data.</text>
</comment>
<evidence type="ECO:0000256" key="2">
    <source>
        <dbReference type="ARBA" id="ARBA00022448"/>
    </source>
</evidence>
<dbReference type="Gene3D" id="3.40.190.10">
    <property type="entry name" value="Periplasmic binding protein-like II"/>
    <property type="match status" value="1"/>
</dbReference>
<evidence type="ECO:0000313" key="5">
    <source>
        <dbReference type="EMBL" id="GGO06642.1"/>
    </source>
</evidence>
<gene>
    <name evidence="5" type="ORF">GCM10010969_34400</name>
</gene>
<feature type="chain" id="PRO_5046383146" evidence="4">
    <location>
        <begin position="35"/>
        <end position="500"/>
    </location>
</feature>
<dbReference type="Pfam" id="PF13416">
    <property type="entry name" value="SBP_bac_8"/>
    <property type="match status" value="1"/>
</dbReference>
<dbReference type="SUPFAM" id="SSF53850">
    <property type="entry name" value="Periplasmic binding protein-like II"/>
    <property type="match status" value="1"/>
</dbReference>
<proteinExistence type="inferred from homology"/>
<dbReference type="InterPro" id="IPR006059">
    <property type="entry name" value="SBP"/>
</dbReference>
<dbReference type="InterPro" id="IPR050490">
    <property type="entry name" value="Bact_solute-bd_prot1"/>
</dbReference>
<evidence type="ECO:0000256" key="3">
    <source>
        <dbReference type="ARBA" id="ARBA00022729"/>
    </source>
</evidence>
<evidence type="ECO:0000256" key="4">
    <source>
        <dbReference type="SAM" id="SignalP"/>
    </source>
</evidence>
<protein>
    <submittedName>
        <fullName evidence="5">Uncharacterized protein</fullName>
    </submittedName>
</protein>
<evidence type="ECO:0000313" key="6">
    <source>
        <dbReference type="Proteomes" id="UP000606653"/>
    </source>
</evidence>
<dbReference type="PROSITE" id="PS51257">
    <property type="entry name" value="PROKAR_LIPOPROTEIN"/>
    <property type="match status" value="1"/>
</dbReference>
<keyword evidence="2" id="KW-0813">Transport</keyword>
<keyword evidence="3 4" id="KW-0732">Signal</keyword>
<evidence type="ECO:0000256" key="1">
    <source>
        <dbReference type="ARBA" id="ARBA00008520"/>
    </source>
</evidence>
<reference evidence="6" key="1">
    <citation type="journal article" date="2019" name="Int. J. Syst. Evol. Microbiol.">
        <title>The Global Catalogue of Microorganisms (GCM) 10K type strain sequencing project: providing services to taxonomists for standard genome sequencing and annotation.</title>
        <authorList>
            <consortium name="The Broad Institute Genomics Platform"/>
            <consortium name="The Broad Institute Genome Sequencing Center for Infectious Disease"/>
            <person name="Wu L."/>
            <person name="Ma J."/>
        </authorList>
    </citation>
    <scope>NUCLEOTIDE SEQUENCE [LARGE SCALE GENOMIC DNA]</scope>
    <source>
        <strain evidence="6">CGMCC 1.6964</strain>
    </source>
</reference>
<dbReference type="EMBL" id="BMLN01000012">
    <property type="protein sequence ID" value="GGO06642.1"/>
    <property type="molecule type" value="Genomic_DNA"/>
</dbReference>